<name>A0ABX3NTA3_9BACT</name>
<gene>
    <name evidence="1" type="ORF">A4D02_33100</name>
</gene>
<protein>
    <recommendedName>
        <fullName evidence="3">Nucleoside phosphorylase domain-containing protein</fullName>
    </recommendedName>
</protein>
<dbReference type="InterPro" id="IPR035994">
    <property type="entry name" value="Nucleoside_phosphorylase_sf"/>
</dbReference>
<accession>A0ABX3NTA3</accession>
<keyword evidence="2" id="KW-1185">Reference proteome</keyword>
<evidence type="ECO:0000313" key="1">
    <source>
        <dbReference type="EMBL" id="OQP45499.1"/>
    </source>
</evidence>
<organism evidence="1 2">
    <name type="scientific">Niastella koreensis</name>
    <dbReference type="NCBI Taxonomy" id="354356"/>
    <lineage>
        <taxon>Bacteria</taxon>
        <taxon>Pseudomonadati</taxon>
        <taxon>Bacteroidota</taxon>
        <taxon>Chitinophagia</taxon>
        <taxon>Chitinophagales</taxon>
        <taxon>Chitinophagaceae</taxon>
        <taxon>Niastella</taxon>
    </lineage>
</organism>
<dbReference type="Gene3D" id="3.40.50.1580">
    <property type="entry name" value="Nucleoside phosphorylase domain"/>
    <property type="match status" value="1"/>
</dbReference>
<dbReference type="RefSeq" id="WP_014217332.1">
    <property type="nucleotide sequence ID" value="NZ_LWBO01000019.1"/>
</dbReference>
<dbReference type="SUPFAM" id="SSF53167">
    <property type="entry name" value="Purine and uridine phosphorylases"/>
    <property type="match status" value="1"/>
</dbReference>
<dbReference type="Proteomes" id="UP000192277">
    <property type="component" value="Unassembled WGS sequence"/>
</dbReference>
<evidence type="ECO:0008006" key="3">
    <source>
        <dbReference type="Google" id="ProtNLM"/>
    </source>
</evidence>
<dbReference type="EMBL" id="LWBO01000019">
    <property type="protein sequence ID" value="OQP45499.1"/>
    <property type="molecule type" value="Genomic_DNA"/>
</dbReference>
<comment type="caution">
    <text evidence="1">The sequence shown here is derived from an EMBL/GenBank/DDBJ whole genome shotgun (WGS) entry which is preliminary data.</text>
</comment>
<proteinExistence type="predicted"/>
<sequence>MTNSSDHSFNDLYNTLMEYNFLKPAVPAFGKEPALDKVRSLVNAGGLQLPAQFRTAYSDPLEHRLTGLFERLKAGDSDWVNTLESLTGSVYQQMPGKMTADLHRFLAVISNFYRSFLDSSKRVRLNLPLLEVLPPLAVFQSDPQNGPFTITVEQVKSMIGGCVGVVSLPATFAGHPFLYGSLAHETGGHDVLHANPKLLPEIRKGVYSLFTGNSDWQGVLWDYWMDEVASDVYGLLNIGPSFGVNLAALLAVFIGQFAKQPPKSPLLRTYSGSDGQGYMDDHPTDILRLALAQGVIGALKGLTPAIANRYIAQLDELATICAPAASTVELEGFARVKSGKTVNFNNSVPLDQMQLAARKVGNYIATAAFDALAGHSIQDIETWDDADESAASHIASSLLAGNPVNGAGDDAQIIAGMTLALLQQPGNYQKFNELVNAALDDSFNHDPYWALPSGKNFILRSTRKLPAAASGIDPYAERIIDYNPLDADFNLMFNLGIVTSHAIKPIPWPNKSNTPQIVNFTPVQGAPLPKCDCVLITWTAAEANAMAAALTPGYVAMPPTGHTGNHVWYKYTHKFSEYVPGLTGHSPSMQSQDLGKYFLISLNGKKVLCFKSSLHLARDGQSMPVKDLFKQIAKETGASLIITTGTACAIGSKFILGDAVIATTVRFDCMGRFKNESFNGKTFNSNFKFNNGSIMARTNGKLIGANASQLPASNRAPKIFYGDTVLGEPNVVVTTDIFAYDDATNHYGLQGLGSMVEMDDAVLALACEELGSKAPHWLSIRNASDPQVSATFDKDQAAKIYEKYGYWTSLTSVIASWACVLEMQ</sequence>
<evidence type="ECO:0000313" key="2">
    <source>
        <dbReference type="Proteomes" id="UP000192277"/>
    </source>
</evidence>
<reference evidence="1 2" key="1">
    <citation type="submission" date="2016-04" db="EMBL/GenBank/DDBJ databases">
        <authorList>
            <person name="Chen L."/>
            <person name="Zhuang W."/>
            <person name="Wang G."/>
        </authorList>
    </citation>
    <scope>NUCLEOTIDE SEQUENCE [LARGE SCALE GENOMIC DNA]</scope>
    <source>
        <strain evidence="2">GR20</strain>
    </source>
</reference>